<feature type="transmembrane region" description="Helical" evidence="11">
    <location>
        <begin position="147"/>
        <end position="167"/>
    </location>
</feature>
<dbReference type="PANTHER" id="PTHR48021">
    <property type="match status" value="1"/>
</dbReference>
<feature type="region of interest" description="Disordered" evidence="10">
    <location>
        <begin position="53"/>
        <end position="75"/>
    </location>
</feature>
<dbReference type="InterPro" id="IPR003663">
    <property type="entry name" value="Sugar/inositol_transpt"/>
</dbReference>
<feature type="transmembrane region" description="Helical" evidence="11">
    <location>
        <begin position="327"/>
        <end position="346"/>
    </location>
</feature>
<protein>
    <recommendedName>
        <fullName evidence="12">Major facilitator superfamily (MFS) profile domain-containing protein</fullName>
    </recommendedName>
</protein>
<dbReference type="Pfam" id="PF00083">
    <property type="entry name" value="Sugar_tr"/>
    <property type="match status" value="1"/>
</dbReference>
<dbReference type="PROSITE" id="PS50850">
    <property type="entry name" value="MFS"/>
    <property type="match status" value="1"/>
</dbReference>
<evidence type="ECO:0000256" key="7">
    <source>
        <dbReference type="ARBA" id="ARBA00024348"/>
    </source>
</evidence>
<feature type="transmembrane region" description="Helical" evidence="11">
    <location>
        <begin position="289"/>
        <end position="315"/>
    </location>
</feature>
<feature type="transmembrane region" description="Helical" evidence="11">
    <location>
        <begin position="121"/>
        <end position="141"/>
    </location>
</feature>
<evidence type="ECO:0000256" key="10">
    <source>
        <dbReference type="SAM" id="MobiDB-lite"/>
    </source>
</evidence>
<dbReference type="GO" id="GO:0051119">
    <property type="term" value="F:sugar transmembrane transporter activity"/>
    <property type="evidence" value="ECO:0007669"/>
    <property type="project" value="InterPro"/>
</dbReference>
<dbReference type="InterPro" id="IPR005828">
    <property type="entry name" value="MFS_sugar_transport-like"/>
</dbReference>
<organism evidence="13 14">
    <name type="scientific">Petrolisthes cinctipes</name>
    <name type="common">Flat porcelain crab</name>
    <dbReference type="NCBI Taxonomy" id="88211"/>
    <lineage>
        <taxon>Eukaryota</taxon>
        <taxon>Metazoa</taxon>
        <taxon>Ecdysozoa</taxon>
        <taxon>Arthropoda</taxon>
        <taxon>Crustacea</taxon>
        <taxon>Multicrustacea</taxon>
        <taxon>Malacostraca</taxon>
        <taxon>Eumalacostraca</taxon>
        <taxon>Eucarida</taxon>
        <taxon>Decapoda</taxon>
        <taxon>Pleocyemata</taxon>
        <taxon>Anomura</taxon>
        <taxon>Galatheoidea</taxon>
        <taxon>Porcellanidae</taxon>
        <taxon>Petrolisthes</taxon>
    </lineage>
</organism>
<feature type="compositionally biased region" description="Low complexity" evidence="10">
    <location>
        <begin position="59"/>
        <end position="75"/>
    </location>
</feature>
<comment type="similarity">
    <text evidence="7">Belongs to the major facilitator superfamily. Sugar transporter (TC 2.A.1.1) family. Trehalose transporter subfamily.</text>
</comment>
<feature type="transmembrane region" description="Helical" evidence="11">
    <location>
        <begin position="353"/>
        <end position="375"/>
    </location>
</feature>
<evidence type="ECO:0000256" key="4">
    <source>
        <dbReference type="ARBA" id="ARBA00022989"/>
    </source>
</evidence>
<feature type="transmembrane region" description="Helical" evidence="11">
    <location>
        <begin position="25"/>
        <end position="44"/>
    </location>
</feature>
<dbReference type="InterPro" id="IPR005829">
    <property type="entry name" value="Sugar_transporter_CS"/>
</dbReference>
<evidence type="ECO:0000313" key="14">
    <source>
        <dbReference type="Proteomes" id="UP001286313"/>
    </source>
</evidence>
<keyword evidence="6" id="KW-0325">Glycoprotein</keyword>
<feature type="transmembrane region" description="Helical" evidence="11">
    <location>
        <begin position="395"/>
        <end position="414"/>
    </location>
</feature>
<dbReference type="Proteomes" id="UP001286313">
    <property type="component" value="Unassembled WGS sequence"/>
</dbReference>
<dbReference type="PANTHER" id="PTHR48021:SF1">
    <property type="entry name" value="GH07001P-RELATED"/>
    <property type="match status" value="1"/>
</dbReference>
<accession>A0AAE1BEC5</accession>
<evidence type="ECO:0000313" key="13">
    <source>
        <dbReference type="EMBL" id="KAK3849067.1"/>
    </source>
</evidence>
<evidence type="ECO:0000256" key="3">
    <source>
        <dbReference type="ARBA" id="ARBA00022692"/>
    </source>
</evidence>
<proteinExistence type="inferred from homology"/>
<keyword evidence="4 11" id="KW-1133">Transmembrane helix</keyword>
<evidence type="ECO:0000256" key="1">
    <source>
        <dbReference type="ARBA" id="ARBA00004651"/>
    </source>
</evidence>
<dbReference type="PRINTS" id="PR00171">
    <property type="entry name" value="SUGRTRNSPORT"/>
</dbReference>
<keyword evidence="5 11" id="KW-0472">Membrane</keyword>
<feature type="transmembrane region" description="Helical" evidence="11">
    <location>
        <begin position="94"/>
        <end position="114"/>
    </location>
</feature>
<comment type="caution">
    <text evidence="13">The sequence shown here is derived from an EMBL/GenBank/DDBJ whole genome shotgun (WGS) entry which is preliminary data.</text>
</comment>
<sequence length="497" mass="54155">MGEVVQSTADLVEEETQTPERKNQYLAAASASMCAMAVGAAIGYSSPASASFRCDDENSNNNDTTTTTTTTTTTPSSNNSCSEWWYLNETDRGWFAGSLSIGALVGCLVAGVLINKLGRKGTMLVSVIPLLLGWVLIGVAQNLAMLIIGRVLGGLTTGISSLVVPTYTTEYASKDIRGALGSGFQLFLTAGILYAYVSGVLVESWRWLTLVCAVLGLIFLVLVFFLRESPNYLMAKGKEAEARRSLQYFRGPNYNIEKEMEELKQSLKEAEKVKVTVNDLARPYILKPLAIILALMVFQQLSGVNAVIYNIVIIFRDSGTDISEDMSTIIVGTVQVLATAASTLLLDRLGRKFLLCLSAGVMALSICCLGVVFYIKYESEDNELSANLGWLPLTSLIIFISAFSIGYGPIPWIMMGELFYPGVKEMAGSLATTLNWTFVFIITFTFEPLQSAIHDFGVYWLFGGLCLLSFIFCLLLVPETKDRTLKDTMAHFGGPTS</sequence>
<feature type="coiled-coil region" evidence="9">
    <location>
        <begin position="253"/>
        <end position="280"/>
    </location>
</feature>
<name>A0AAE1BEC5_PETCI</name>
<evidence type="ECO:0000256" key="8">
    <source>
        <dbReference type="RuleBase" id="RU003346"/>
    </source>
</evidence>
<feature type="transmembrane region" description="Helical" evidence="11">
    <location>
        <begin position="458"/>
        <end position="477"/>
    </location>
</feature>
<feature type="transmembrane region" description="Helical" evidence="11">
    <location>
        <begin position="207"/>
        <end position="226"/>
    </location>
</feature>
<evidence type="ECO:0000259" key="12">
    <source>
        <dbReference type="PROSITE" id="PS50850"/>
    </source>
</evidence>
<dbReference type="InterPro" id="IPR050549">
    <property type="entry name" value="MFS_Trehalose_Transporter"/>
</dbReference>
<dbReference type="AlphaFoldDB" id="A0AAE1BEC5"/>
<reference evidence="13" key="1">
    <citation type="submission" date="2023-10" db="EMBL/GenBank/DDBJ databases">
        <title>Genome assemblies of two species of porcelain crab, Petrolisthes cinctipes and Petrolisthes manimaculis (Anomura: Porcellanidae).</title>
        <authorList>
            <person name="Angst P."/>
        </authorList>
    </citation>
    <scope>NUCLEOTIDE SEQUENCE</scope>
    <source>
        <strain evidence="13">PB745_01</strain>
        <tissue evidence="13">Gill</tissue>
    </source>
</reference>
<keyword evidence="8" id="KW-0813">Transport</keyword>
<dbReference type="NCBIfam" id="TIGR00879">
    <property type="entry name" value="SP"/>
    <property type="match status" value="1"/>
</dbReference>
<dbReference type="PROSITE" id="PS00217">
    <property type="entry name" value="SUGAR_TRANSPORT_2"/>
    <property type="match status" value="1"/>
</dbReference>
<feature type="domain" description="Major facilitator superfamily (MFS) profile" evidence="12">
    <location>
        <begin position="32"/>
        <end position="481"/>
    </location>
</feature>
<dbReference type="EMBL" id="JAWQEG010009158">
    <property type="protein sequence ID" value="KAK3849067.1"/>
    <property type="molecule type" value="Genomic_DNA"/>
</dbReference>
<evidence type="ECO:0000256" key="11">
    <source>
        <dbReference type="SAM" id="Phobius"/>
    </source>
</evidence>
<dbReference type="InterPro" id="IPR036259">
    <property type="entry name" value="MFS_trans_sf"/>
</dbReference>
<keyword evidence="2" id="KW-1003">Cell membrane</keyword>
<evidence type="ECO:0000256" key="2">
    <source>
        <dbReference type="ARBA" id="ARBA00022475"/>
    </source>
</evidence>
<feature type="transmembrane region" description="Helical" evidence="11">
    <location>
        <begin position="179"/>
        <end position="201"/>
    </location>
</feature>
<evidence type="ECO:0000256" key="9">
    <source>
        <dbReference type="SAM" id="Coils"/>
    </source>
</evidence>
<keyword evidence="3 11" id="KW-0812">Transmembrane</keyword>
<dbReference type="InterPro" id="IPR020846">
    <property type="entry name" value="MFS_dom"/>
</dbReference>
<feature type="region of interest" description="Disordered" evidence="10">
    <location>
        <begin position="1"/>
        <end position="21"/>
    </location>
</feature>
<dbReference type="GO" id="GO:0005886">
    <property type="term" value="C:plasma membrane"/>
    <property type="evidence" value="ECO:0007669"/>
    <property type="project" value="UniProtKB-SubCell"/>
</dbReference>
<evidence type="ECO:0000256" key="6">
    <source>
        <dbReference type="ARBA" id="ARBA00023180"/>
    </source>
</evidence>
<dbReference type="Gene3D" id="1.20.1250.20">
    <property type="entry name" value="MFS general substrate transporter like domains"/>
    <property type="match status" value="1"/>
</dbReference>
<dbReference type="CDD" id="cd17358">
    <property type="entry name" value="MFS_GLUT6_8_Class3_like"/>
    <property type="match status" value="1"/>
</dbReference>
<dbReference type="InterPro" id="IPR044775">
    <property type="entry name" value="MFS_ERD6/Tret1-like"/>
</dbReference>
<comment type="subcellular location">
    <subcellularLocation>
        <location evidence="1">Cell membrane</location>
        <topology evidence="1">Multi-pass membrane protein</topology>
    </subcellularLocation>
</comment>
<keyword evidence="9" id="KW-0175">Coiled coil</keyword>
<gene>
    <name evidence="13" type="ORF">Pcinc_044160</name>
</gene>
<keyword evidence="14" id="KW-1185">Reference proteome</keyword>
<evidence type="ECO:0000256" key="5">
    <source>
        <dbReference type="ARBA" id="ARBA00023136"/>
    </source>
</evidence>
<feature type="transmembrane region" description="Helical" evidence="11">
    <location>
        <begin position="426"/>
        <end position="446"/>
    </location>
</feature>
<dbReference type="FunFam" id="1.20.1250.20:FF:000055">
    <property type="entry name" value="Facilitated trehalose transporter Tret1-2 homolog"/>
    <property type="match status" value="1"/>
</dbReference>
<dbReference type="SUPFAM" id="SSF103473">
    <property type="entry name" value="MFS general substrate transporter"/>
    <property type="match status" value="1"/>
</dbReference>